<keyword evidence="2" id="KW-0805">Transcription regulation</keyword>
<proteinExistence type="inferred from homology"/>
<keyword evidence="4" id="KW-0238">DNA-binding</keyword>
<dbReference type="PANTHER" id="PTHR43133">
    <property type="entry name" value="RNA POLYMERASE ECF-TYPE SIGMA FACTO"/>
    <property type="match status" value="1"/>
</dbReference>
<dbReference type="GO" id="GO:0016987">
    <property type="term" value="F:sigma factor activity"/>
    <property type="evidence" value="ECO:0007669"/>
    <property type="project" value="UniProtKB-KW"/>
</dbReference>
<comment type="similarity">
    <text evidence="1">Belongs to the sigma-70 factor family. ECF subfamily.</text>
</comment>
<dbReference type="SUPFAM" id="SSF88946">
    <property type="entry name" value="Sigma2 domain of RNA polymerase sigma factors"/>
    <property type="match status" value="1"/>
</dbReference>
<dbReference type="InterPro" id="IPR013324">
    <property type="entry name" value="RNA_pol_sigma_r3/r4-like"/>
</dbReference>
<gene>
    <name evidence="9" type="ORF">FKZ61_04350</name>
</gene>
<comment type="caution">
    <text evidence="9">The sequence shown here is derived from an EMBL/GenBank/DDBJ whole genome shotgun (WGS) entry which is preliminary data.</text>
</comment>
<dbReference type="Pfam" id="PF08281">
    <property type="entry name" value="Sigma70_r4_2"/>
    <property type="match status" value="1"/>
</dbReference>
<dbReference type="InterPro" id="IPR014284">
    <property type="entry name" value="RNA_pol_sigma-70_dom"/>
</dbReference>
<evidence type="ECO:0000259" key="8">
    <source>
        <dbReference type="Pfam" id="PF08281"/>
    </source>
</evidence>
<evidence type="ECO:0000256" key="6">
    <source>
        <dbReference type="SAM" id="MobiDB-lite"/>
    </source>
</evidence>
<dbReference type="Gene3D" id="1.10.1740.10">
    <property type="match status" value="1"/>
</dbReference>
<feature type="region of interest" description="Disordered" evidence="6">
    <location>
        <begin position="143"/>
        <end position="164"/>
    </location>
</feature>
<dbReference type="NCBIfam" id="TIGR02937">
    <property type="entry name" value="sigma70-ECF"/>
    <property type="match status" value="1"/>
</dbReference>
<dbReference type="EMBL" id="VIGC01000004">
    <property type="protein sequence ID" value="TQE97250.1"/>
    <property type="molecule type" value="Genomic_DNA"/>
</dbReference>
<dbReference type="AlphaFoldDB" id="A0A540VKF0"/>
<dbReference type="SUPFAM" id="SSF88659">
    <property type="entry name" value="Sigma3 and sigma4 domains of RNA polymerase sigma factors"/>
    <property type="match status" value="1"/>
</dbReference>
<dbReference type="GO" id="GO:0003677">
    <property type="term" value="F:DNA binding"/>
    <property type="evidence" value="ECO:0007669"/>
    <property type="project" value="UniProtKB-KW"/>
</dbReference>
<evidence type="ECO:0000313" key="9">
    <source>
        <dbReference type="EMBL" id="TQE97250.1"/>
    </source>
</evidence>
<dbReference type="InterPro" id="IPR039425">
    <property type="entry name" value="RNA_pol_sigma-70-like"/>
</dbReference>
<evidence type="ECO:0000256" key="2">
    <source>
        <dbReference type="ARBA" id="ARBA00023015"/>
    </source>
</evidence>
<dbReference type="Proteomes" id="UP000317371">
    <property type="component" value="Unassembled WGS sequence"/>
</dbReference>
<name>A0A540VKF0_9CHLR</name>
<dbReference type="CDD" id="cd06171">
    <property type="entry name" value="Sigma70_r4"/>
    <property type="match status" value="1"/>
</dbReference>
<dbReference type="InParanoid" id="A0A540VKF0"/>
<evidence type="ECO:0000256" key="4">
    <source>
        <dbReference type="ARBA" id="ARBA00023125"/>
    </source>
</evidence>
<keyword evidence="5" id="KW-0804">Transcription</keyword>
<dbReference type="GO" id="GO:0006352">
    <property type="term" value="P:DNA-templated transcription initiation"/>
    <property type="evidence" value="ECO:0007669"/>
    <property type="project" value="InterPro"/>
</dbReference>
<dbReference type="OrthoDB" id="9784984at2"/>
<dbReference type="InterPro" id="IPR013249">
    <property type="entry name" value="RNA_pol_sigma70_r4_t2"/>
</dbReference>
<keyword evidence="10" id="KW-1185">Reference proteome</keyword>
<evidence type="ECO:0000256" key="3">
    <source>
        <dbReference type="ARBA" id="ARBA00023082"/>
    </source>
</evidence>
<evidence type="ECO:0000259" key="7">
    <source>
        <dbReference type="Pfam" id="PF04542"/>
    </source>
</evidence>
<reference evidence="9 10" key="1">
    <citation type="submission" date="2019-06" db="EMBL/GenBank/DDBJ databases">
        <title>Genome sequence of Litorilinea aerophila BAA-2444.</title>
        <authorList>
            <person name="Maclea K.S."/>
            <person name="Maurais E.G."/>
            <person name="Iannazzi L.C."/>
        </authorList>
    </citation>
    <scope>NUCLEOTIDE SEQUENCE [LARGE SCALE GENOMIC DNA]</scope>
    <source>
        <strain evidence="9 10">ATCC BAA-2444</strain>
    </source>
</reference>
<feature type="domain" description="RNA polymerase sigma factor 70 region 4 type 2" evidence="8">
    <location>
        <begin position="174"/>
        <end position="226"/>
    </location>
</feature>
<feature type="region of interest" description="Disordered" evidence="6">
    <location>
        <begin position="1"/>
        <end position="24"/>
    </location>
</feature>
<dbReference type="Gene3D" id="1.10.10.10">
    <property type="entry name" value="Winged helix-like DNA-binding domain superfamily/Winged helix DNA-binding domain"/>
    <property type="match status" value="1"/>
</dbReference>
<feature type="domain" description="RNA polymerase sigma-70 region 2" evidence="7">
    <location>
        <begin position="69"/>
        <end position="136"/>
    </location>
</feature>
<evidence type="ECO:0000256" key="5">
    <source>
        <dbReference type="ARBA" id="ARBA00023163"/>
    </source>
</evidence>
<dbReference type="Pfam" id="PF04542">
    <property type="entry name" value="Sigma70_r2"/>
    <property type="match status" value="1"/>
</dbReference>
<sequence>MPRLCHGRSLHRERQRAMNYSPISPTTDYPYGSESVRFGEGWSAGSTTLELADVLQAARAGDDLAFNHLIEHYRSAAERVAHHILRTEEAAADAVQDALIKVYRALPRFQDGNFRSWLLRIVTNTCYDHLRSQKRRRALSLDELQEQSKGELSLNPPEEGTDPETLVTQKESMERLLAAIDSLPPWHRNVVLLVDVHGCDYNEAAQILNLPLGTVKSRLSRARATLRDLLIEAGLVPDAMLQ</sequence>
<evidence type="ECO:0000256" key="1">
    <source>
        <dbReference type="ARBA" id="ARBA00010641"/>
    </source>
</evidence>
<accession>A0A540VKF0</accession>
<evidence type="ECO:0000313" key="10">
    <source>
        <dbReference type="Proteomes" id="UP000317371"/>
    </source>
</evidence>
<keyword evidence="3" id="KW-0731">Sigma factor</keyword>
<dbReference type="InterPro" id="IPR036388">
    <property type="entry name" value="WH-like_DNA-bd_sf"/>
</dbReference>
<dbReference type="PANTHER" id="PTHR43133:SF8">
    <property type="entry name" value="RNA POLYMERASE SIGMA FACTOR HI_1459-RELATED"/>
    <property type="match status" value="1"/>
</dbReference>
<protein>
    <submittedName>
        <fullName evidence="9">Sigma-70 family RNA polymerase sigma factor</fullName>
    </submittedName>
</protein>
<dbReference type="InterPro" id="IPR013325">
    <property type="entry name" value="RNA_pol_sigma_r2"/>
</dbReference>
<dbReference type="InterPro" id="IPR007627">
    <property type="entry name" value="RNA_pol_sigma70_r2"/>
</dbReference>
<organism evidence="9 10">
    <name type="scientific">Litorilinea aerophila</name>
    <dbReference type="NCBI Taxonomy" id="1204385"/>
    <lineage>
        <taxon>Bacteria</taxon>
        <taxon>Bacillati</taxon>
        <taxon>Chloroflexota</taxon>
        <taxon>Caldilineae</taxon>
        <taxon>Caldilineales</taxon>
        <taxon>Caldilineaceae</taxon>
        <taxon>Litorilinea</taxon>
    </lineage>
</organism>